<feature type="compositionally biased region" description="Basic and acidic residues" evidence="2">
    <location>
        <begin position="137"/>
        <end position="156"/>
    </location>
</feature>
<dbReference type="InterPro" id="IPR026085">
    <property type="entry name" value="ATF7-int"/>
</dbReference>
<feature type="domain" description="Fibronectin type-III" evidence="3">
    <location>
        <begin position="834"/>
        <end position="938"/>
    </location>
</feature>
<sequence>MGYKPKYKKLKPDAVPTIFKETLDQKERERSPKQKKRKVMSKKEKKTSLGIFFNMQEKLPVQEKEEPPDWEEKELPCDGEEISQKNNNFWQKLSKACLIVLSDEKETKDDPTSLSPNAESAICNDKPHKLTSICTSDRSKPNEKDVSADSGDLEKVSDEEDNQLFDEHLQLESSSDSQEEVDQEDTDKVVRDYVSDRSEKVDELNTSEENLVKESSCNKTQKRAFSPVHEKSKKQKFSENKNEDLYKVNTPSRKDQSVNIVDLNPTVVRTEEETVTHPNSLKSKPPELLEKVTTSLKNSEEFTAPIENNNLSNTYQNSEVRTSKDFSEEVKNEKNLSSSSDQAEHDSDQSNKDCITEEAVEGEMKVPTKNGIDYESLASNETVKHENVLTKSMLEQLVSEKILEFLSEGSKTEIARLKQKCLTLEKSVERWKKKAQQLQKHIAKVLSGKRNCAGSWKGKVATRSVGLYVRMPSGGIASPLNQIKQAGIVPTSGKLLFKPSSKTSTSLVKTSSVSPIVEKVLFTTQNVNGKTQDTGTRSSSLPPIPIHLIANAATSQATTVTTHRPMETTSSSHSIVKVIDLAREEEKNSKSASSITSVPKVSTSTTNSVVKPSPQGSSLSSTIQIGPSSGVVSMPTIYNSVPSVVRVIPAGAPISSSFLSSTGTTLRLARSSSSVLSQGIPQGTKVTYLIPASSTALLSKKIESPPLLTSAVTFSSSSGITSSARQPLQTFLVRMASPQSGVVPRLLQTVNSPTVTLRTIVPNSAGSVVTTVASSTTTPQKTTSDAVSLLVATPGRTQSTVTSTVTSGTVMISCISQHPAPLPEAVLPSDVKGLPPKPALKASRVVNGIVLSWNMMLNSSYPTVVTYQLYAYQEGAGPPNTSMWKKVGDVKALPLPMACTLTQFVEGHKYHFAVRAVDVQKRIGAFSNPAFIFLSKQANSTSS</sequence>
<reference evidence="5" key="1">
    <citation type="submission" date="2025-08" db="UniProtKB">
        <authorList>
            <consortium name="RefSeq"/>
        </authorList>
    </citation>
    <scope>IDENTIFICATION</scope>
    <source>
        <tissue evidence="5">Muscle</tissue>
    </source>
</reference>
<feature type="compositionally biased region" description="Basic residues" evidence="2">
    <location>
        <begin position="33"/>
        <end position="45"/>
    </location>
</feature>
<feature type="region of interest" description="Disordered" evidence="2">
    <location>
        <begin position="104"/>
        <end position="286"/>
    </location>
</feature>
<evidence type="ECO:0000256" key="1">
    <source>
        <dbReference type="SAM" id="Coils"/>
    </source>
</evidence>
<dbReference type="Gene3D" id="2.60.40.10">
    <property type="entry name" value="Immunoglobulins"/>
    <property type="match status" value="1"/>
</dbReference>
<feature type="compositionally biased region" description="Basic and acidic residues" evidence="2">
    <location>
        <begin position="21"/>
        <end position="32"/>
    </location>
</feature>
<feature type="compositionally biased region" description="Polar residues" evidence="2">
    <location>
        <begin position="207"/>
        <end position="219"/>
    </location>
</feature>
<dbReference type="InterPro" id="IPR036116">
    <property type="entry name" value="FN3_sf"/>
</dbReference>
<dbReference type="SUPFAM" id="SSF49265">
    <property type="entry name" value="Fibronectin type III"/>
    <property type="match status" value="1"/>
</dbReference>
<dbReference type="Pfam" id="PF16794">
    <property type="entry name" value="fn3_4"/>
    <property type="match status" value="1"/>
</dbReference>
<proteinExistence type="predicted"/>
<organism evidence="4 5">
    <name type="scientific">Limulus polyphemus</name>
    <name type="common">Atlantic horseshoe crab</name>
    <dbReference type="NCBI Taxonomy" id="6850"/>
    <lineage>
        <taxon>Eukaryota</taxon>
        <taxon>Metazoa</taxon>
        <taxon>Ecdysozoa</taxon>
        <taxon>Arthropoda</taxon>
        <taxon>Chelicerata</taxon>
        <taxon>Merostomata</taxon>
        <taxon>Xiphosura</taxon>
        <taxon>Limulidae</taxon>
        <taxon>Limulus</taxon>
    </lineage>
</organism>
<feature type="compositionally biased region" description="Basic and acidic residues" evidence="2">
    <location>
        <begin position="321"/>
        <end position="334"/>
    </location>
</feature>
<keyword evidence="4" id="KW-1185">Reference proteome</keyword>
<accession>A0ABM1B511</accession>
<dbReference type="InterPro" id="IPR013783">
    <property type="entry name" value="Ig-like_fold"/>
</dbReference>
<evidence type="ECO:0000256" key="2">
    <source>
        <dbReference type="SAM" id="MobiDB-lite"/>
    </source>
</evidence>
<gene>
    <name evidence="5" type="primary">LOC106459846</name>
</gene>
<dbReference type="InterPro" id="IPR056565">
    <property type="entry name" value="Fn3_ATF7IP"/>
</dbReference>
<feature type="compositionally biased region" description="Polar residues" evidence="2">
    <location>
        <begin position="306"/>
        <end position="320"/>
    </location>
</feature>
<evidence type="ECO:0000313" key="4">
    <source>
        <dbReference type="Proteomes" id="UP000694941"/>
    </source>
</evidence>
<dbReference type="RefSeq" id="XP_013774964.2">
    <property type="nucleotide sequence ID" value="XM_013919510.2"/>
</dbReference>
<feature type="region of interest" description="Disordered" evidence="2">
    <location>
        <begin position="300"/>
        <end position="352"/>
    </location>
</feature>
<feature type="compositionally biased region" description="Basic and acidic residues" evidence="2">
    <location>
        <begin position="186"/>
        <end position="203"/>
    </location>
</feature>
<feature type="coiled-coil region" evidence="1">
    <location>
        <begin position="414"/>
        <end position="441"/>
    </location>
</feature>
<feature type="compositionally biased region" description="Acidic residues" evidence="2">
    <location>
        <begin position="68"/>
        <end position="77"/>
    </location>
</feature>
<feature type="region of interest" description="Disordered" evidence="2">
    <location>
        <begin position="586"/>
        <end position="622"/>
    </location>
</feature>
<evidence type="ECO:0000313" key="5">
    <source>
        <dbReference type="RefSeq" id="XP_013774964.2"/>
    </source>
</evidence>
<dbReference type="GeneID" id="106459846"/>
<dbReference type="InterPro" id="IPR003961">
    <property type="entry name" value="FN3_dom"/>
</dbReference>
<name>A0ABM1B511_LIMPO</name>
<dbReference type="PANTHER" id="PTHR23210:SF26">
    <property type="entry name" value="ACTIVATING TRANSCRIPTION FACTOR 7-INTERACTING PROTEIN 1"/>
    <property type="match status" value="1"/>
</dbReference>
<feature type="compositionally biased region" description="Basic and acidic residues" evidence="2">
    <location>
        <begin position="342"/>
        <end position="352"/>
    </location>
</feature>
<protein>
    <submittedName>
        <fullName evidence="5">Activating transcription factor 7-interacting protein 1-like</fullName>
    </submittedName>
</protein>
<feature type="compositionally biased region" description="Basic and acidic residues" evidence="2">
    <location>
        <begin position="236"/>
        <end position="256"/>
    </location>
</feature>
<dbReference type="PANTHER" id="PTHR23210">
    <property type="entry name" value="ACTIVATING TRANSCRIPTION FACTOR 7 INTERACTING PROTEIN"/>
    <property type="match status" value="1"/>
</dbReference>
<dbReference type="Proteomes" id="UP000694941">
    <property type="component" value="Unplaced"/>
</dbReference>
<evidence type="ECO:0000259" key="3">
    <source>
        <dbReference type="PROSITE" id="PS50853"/>
    </source>
</evidence>
<dbReference type="PROSITE" id="PS50853">
    <property type="entry name" value="FN3"/>
    <property type="match status" value="1"/>
</dbReference>
<feature type="compositionally biased region" description="Polar residues" evidence="2">
    <location>
        <begin position="590"/>
        <end position="622"/>
    </location>
</feature>
<feature type="region of interest" description="Disordered" evidence="2">
    <location>
        <begin position="19"/>
        <end position="77"/>
    </location>
</feature>
<keyword evidence="1" id="KW-0175">Coiled coil</keyword>